<feature type="transmembrane region" description="Helical" evidence="6">
    <location>
        <begin position="12"/>
        <end position="30"/>
    </location>
</feature>
<dbReference type="SUPFAM" id="SSF103481">
    <property type="entry name" value="Multidrug resistance efflux transporter EmrE"/>
    <property type="match status" value="2"/>
</dbReference>
<feature type="transmembrane region" description="Helical" evidence="6">
    <location>
        <begin position="279"/>
        <end position="298"/>
    </location>
</feature>
<reference evidence="8" key="1">
    <citation type="journal article" date="2021" name="PeerJ">
        <title>Extensive microbial diversity within the chicken gut microbiome revealed by metagenomics and culture.</title>
        <authorList>
            <person name="Gilroy R."/>
            <person name="Ravi A."/>
            <person name="Getino M."/>
            <person name="Pursley I."/>
            <person name="Horton D.L."/>
            <person name="Alikhan N.F."/>
            <person name="Baker D."/>
            <person name="Gharbi K."/>
            <person name="Hall N."/>
            <person name="Watson M."/>
            <person name="Adriaenssens E.M."/>
            <person name="Foster-Nyarko E."/>
            <person name="Jarju S."/>
            <person name="Secka A."/>
            <person name="Antonio M."/>
            <person name="Oren A."/>
            <person name="Chaudhuri R.R."/>
            <person name="La Ragione R."/>
            <person name="Hildebrand F."/>
            <person name="Pallen M.J."/>
        </authorList>
    </citation>
    <scope>NUCLEOTIDE SEQUENCE</scope>
    <source>
        <strain evidence="8">ChiHecec2B26-446</strain>
    </source>
</reference>
<evidence type="ECO:0000256" key="4">
    <source>
        <dbReference type="ARBA" id="ARBA00022989"/>
    </source>
</evidence>
<evidence type="ECO:0000313" key="8">
    <source>
        <dbReference type="EMBL" id="HIW00928.1"/>
    </source>
</evidence>
<feature type="transmembrane region" description="Helical" evidence="6">
    <location>
        <begin position="36"/>
        <end position="61"/>
    </location>
</feature>
<name>A0A9D1PYL9_9BACT</name>
<dbReference type="Proteomes" id="UP000886752">
    <property type="component" value="Unassembled WGS sequence"/>
</dbReference>
<dbReference type="AlphaFoldDB" id="A0A9D1PYL9"/>
<dbReference type="InterPro" id="IPR037185">
    <property type="entry name" value="EmrE-like"/>
</dbReference>
<feature type="transmembrane region" description="Helical" evidence="6">
    <location>
        <begin position="229"/>
        <end position="248"/>
    </location>
</feature>
<sequence length="320" mass="33929">MKTTSKQPAHLVLAMLILVYISWGSVYLGNKLSLEIAGPFLVCGVRNILAGLLMVGCALCLKGKWRRPTLRELGVLSGLAMLLVTASGGFLVLGQTQVSSMVAAVIMSSTPIFMLVGAFLFAGEPAPNLPQCIGMIAGACGVVFLSWSEQSAGTGTILGVVILLGAVMGWVSGSLLLKKVSVSRDMPMLESTGLILLIGGIESLIVALVLGEGSSIHLENLKAANVTAFAWMVVGGSFLAYGSYLWLLAHVSVSLAVSYEYVVPVIGILLGWLLGGETITSSTIIACLVTISSVVLVVRHRHSFRVYIRHYFIRKSPQHQ</sequence>
<dbReference type="Pfam" id="PF00892">
    <property type="entry name" value="EamA"/>
    <property type="match status" value="2"/>
</dbReference>
<evidence type="ECO:0000256" key="3">
    <source>
        <dbReference type="ARBA" id="ARBA00022692"/>
    </source>
</evidence>
<gene>
    <name evidence="8" type="ORF">H9894_07040</name>
</gene>
<feature type="transmembrane region" description="Helical" evidence="6">
    <location>
        <begin position="153"/>
        <end position="177"/>
    </location>
</feature>
<evidence type="ECO:0000256" key="5">
    <source>
        <dbReference type="ARBA" id="ARBA00023136"/>
    </source>
</evidence>
<dbReference type="EMBL" id="DXHV01000065">
    <property type="protein sequence ID" value="HIW00928.1"/>
    <property type="molecule type" value="Genomic_DNA"/>
</dbReference>
<keyword evidence="3 6" id="KW-0812">Transmembrane</keyword>
<evidence type="ECO:0000256" key="6">
    <source>
        <dbReference type="SAM" id="Phobius"/>
    </source>
</evidence>
<dbReference type="PANTHER" id="PTHR32322:SF2">
    <property type="entry name" value="EAMA DOMAIN-CONTAINING PROTEIN"/>
    <property type="match status" value="1"/>
</dbReference>
<feature type="transmembrane region" description="Helical" evidence="6">
    <location>
        <begin position="73"/>
        <end position="94"/>
    </location>
</feature>
<dbReference type="InterPro" id="IPR050638">
    <property type="entry name" value="AA-Vitamin_Transporters"/>
</dbReference>
<organism evidence="8 9">
    <name type="scientific">Candidatus Desulfovibrio intestinipullorum</name>
    <dbReference type="NCBI Taxonomy" id="2838536"/>
    <lineage>
        <taxon>Bacteria</taxon>
        <taxon>Pseudomonadati</taxon>
        <taxon>Thermodesulfobacteriota</taxon>
        <taxon>Desulfovibrionia</taxon>
        <taxon>Desulfovibrionales</taxon>
        <taxon>Desulfovibrionaceae</taxon>
        <taxon>Desulfovibrio</taxon>
    </lineage>
</organism>
<reference evidence="8" key="2">
    <citation type="submission" date="2021-04" db="EMBL/GenBank/DDBJ databases">
        <authorList>
            <person name="Gilroy R."/>
        </authorList>
    </citation>
    <scope>NUCLEOTIDE SEQUENCE</scope>
    <source>
        <strain evidence="8">ChiHecec2B26-446</strain>
    </source>
</reference>
<feature type="transmembrane region" description="Helical" evidence="6">
    <location>
        <begin position="129"/>
        <end position="147"/>
    </location>
</feature>
<accession>A0A9D1PYL9</accession>
<dbReference type="GO" id="GO:0016020">
    <property type="term" value="C:membrane"/>
    <property type="evidence" value="ECO:0007669"/>
    <property type="project" value="UniProtKB-SubCell"/>
</dbReference>
<feature type="transmembrane region" description="Helical" evidence="6">
    <location>
        <begin position="100"/>
        <end position="122"/>
    </location>
</feature>
<feature type="transmembrane region" description="Helical" evidence="6">
    <location>
        <begin position="189"/>
        <end position="209"/>
    </location>
</feature>
<dbReference type="InterPro" id="IPR000620">
    <property type="entry name" value="EamA_dom"/>
</dbReference>
<comment type="caution">
    <text evidence="8">The sequence shown here is derived from an EMBL/GenBank/DDBJ whole genome shotgun (WGS) entry which is preliminary data.</text>
</comment>
<protein>
    <submittedName>
        <fullName evidence="8">EamA family transporter</fullName>
    </submittedName>
</protein>
<evidence type="ECO:0000256" key="2">
    <source>
        <dbReference type="ARBA" id="ARBA00007362"/>
    </source>
</evidence>
<evidence type="ECO:0000259" key="7">
    <source>
        <dbReference type="Pfam" id="PF00892"/>
    </source>
</evidence>
<evidence type="ECO:0000313" key="9">
    <source>
        <dbReference type="Proteomes" id="UP000886752"/>
    </source>
</evidence>
<comment type="subcellular location">
    <subcellularLocation>
        <location evidence="1">Membrane</location>
        <topology evidence="1">Multi-pass membrane protein</topology>
    </subcellularLocation>
</comment>
<proteinExistence type="inferred from homology"/>
<keyword evidence="5 6" id="KW-0472">Membrane</keyword>
<keyword evidence="4 6" id="KW-1133">Transmembrane helix</keyword>
<evidence type="ECO:0000256" key="1">
    <source>
        <dbReference type="ARBA" id="ARBA00004141"/>
    </source>
</evidence>
<dbReference type="PANTHER" id="PTHR32322">
    <property type="entry name" value="INNER MEMBRANE TRANSPORTER"/>
    <property type="match status" value="1"/>
</dbReference>
<feature type="transmembrane region" description="Helical" evidence="6">
    <location>
        <begin position="255"/>
        <end position="273"/>
    </location>
</feature>
<feature type="domain" description="EamA" evidence="7">
    <location>
        <begin position="158"/>
        <end position="298"/>
    </location>
</feature>
<feature type="domain" description="EamA" evidence="7">
    <location>
        <begin position="13"/>
        <end position="146"/>
    </location>
</feature>
<comment type="similarity">
    <text evidence="2">Belongs to the EamA transporter family.</text>
</comment>